<dbReference type="Proteomes" id="UP000504611">
    <property type="component" value="Unplaced"/>
</dbReference>
<proteinExistence type="predicted"/>
<reference evidence="3" key="1">
    <citation type="submission" date="2025-08" db="UniProtKB">
        <authorList>
            <consortium name="RefSeq"/>
        </authorList>
    </citation>
    <scope>IDENTIFICATION</scope>
    <source>
        <tissue evidence="3">Muscle</tissue>
    </source>
</reference>
<keyword evidence="2" id="KW-1185">Reference proteome</keyword>
<evidence type="ECO:0000313" key="2">
    <source>
        <dbReference type="Proteomes" id="UP000504611"/>
    </source>
</evidence>
<dbReference type="AlphaFoldDB" id="A0A6I9NMI7"/>
<dbReference type="PANTHER" id="PTHR45913">
    <property type="entry name" value="EPM2A-INTERACTING PROTEIN 1"/>
    <property type="match status" value="1"/>
</dbReference>
<protein>
    <submittedName>
        <fullName evidence="3">General transcription factor II-I repeat domain-containing protein 2-like</fullName>
    </submittedName>
</protein>
<accession>A0A6I9NMI7</accession>
<dbReference type="InterPro" id="IPR008906">
    <property type="entry name" value="HATC_C_dom"/>
</dbReference>
<dbReference type="OrthoDB" id="8934564at2759"/>
<gene>
    <name evidence="3" type="primary">LOC104950815</name>
</gene>
<dbReference type="SUPFAM" id="SSF53098">
    <property type="entry name" value="Ribonuclease H-like"/>
    <property type="match status" value="1"/>
</dbReference>
<feature type="domain" description="HAT C-terminal dimerisation" evidence="1">
    <location>
        <begin position="273"/>
        <end position="335"/>
    </location>
</feature>
<organism evidence="2 3">
    <name type="scientific">Notothenia coriiceps</name>
    <name type="common">black rockcod</name>
    <dbReference type="NCBI Taxonomy" id="8208"/>
    <lineage>
        <taxon>Eukaryota</taxon>
        <taxon>Metazoa</taxon>
        <taxon>Chordata</taxon>
        <taxon>Craniata</taxon>
        <taxon>Vertebrata</taxon>
        <taxon>Euteleostomi</taxon>
        <taxon>Actinopterygii</taxon>
        <taxon>Neopterygii</taxon>
        <taxon>Teleostei</taxon>
        <taxon>Neoteleostei</taxon>
        <taxon>Acanthomorphata</taxon>
        <taxon>Eupercaria</taxon>
        <taxon>Perciformes</taxon>
        <taxon>Notothenioidei</taxon>
        <taxon>Nototheniidae</taxon>
        <taxon>Notothenia</taxon>
    </lineage>
</organism>
<evidence type="ECO:0000259" key="1">
    <source>
        <dbReference type="Pfam" id="PF05699"/>
    </source>
</evidence>
<dbReference type="GO" id="GO:0046983">
    <property type="term" value="F:protein dimerization activity"/>
    <property type="evidence" value="ECO:0007669"/>
    <property type="project" value="InterPro"/>
</dbReference>
<dbReference type="RefSeq" id="XP_010775696.1">
    <property type="nucleotide sequence ID" value="XM_010777394.1"/>
</dbReference>
<evidence type="ECO:0000313" key="3">
    <source>
        <dbReference type="RefSeq" id="XP_010775696.1"/>
    </source>
</evidence>
<sequence>MIGKERGFASRLCAEHPTVNTLHCIIHQSVLCAKLSGELKETMETVVKIVNHIRSTSSLQHRLFKMLLQEQEAAYSDLLQHNDVRWLSRGRVLERFFALRKEVSEFLSSQKSSKAKDLLARMQKPDFIGQIAFLCDIMGHLNTLNLQLQGGGSSVAEIIEKVSAFRVNLDLFLPDVMGRKIHFPTLRNVPVSSAAMAGMKGLLKSLAENFSERFNDFKIPKQVLLFVRNPFAVDVSGSCPAEAKAVMPGIDEAAFQLELVQIQSSDVLKAKFGEEGLCEFWAHSTHQFHHCRRLAIYLLTMFGSTYICKSGFSTMNLIKNQHRNRLTDEHLNQCMQLALTSHRPEFSKLAMARKCNFSH</sequence>
<dbReference type="PANTHER" id="PTHR45913:SF5">
    <property type="entry name" value="GENERAL TRANSCRIPTION FACTOR II-I REPEAT DOMAIN-CONTAINING PROTEIN 2A-LIKE PROTEIN"/>
    <property type="match status" value="1"/>
</dbReference>
<dbReference type="KEGG" id="ncc:104950815"/>
<dbReference type="Pfam" id="PF05699">
    <property type="entry name" value="Dimer_Tnp_hAT"/>
    <property type="match status" value="1"/>
</dbReference>
<name>A0A6I9NMI7_9TELE</name>
<dbReference type="GeneID" id="104950815"/>
<dbReference type="InterPro" id="IPR012337">
    <property type="entry name" value="RNaseH-like_sf"/>
</dbReference>